<dbReference type="InterPro" id="IPR036390">
    <property type="entry name" value="WH_DNA-bd_sf"/>
</dbReference>
<dbReference type="RefSeq" id="WP_089827376.1">
    <property type="nucleotide sequence ID" value="NZ_FODV01000020.1"/>
</dbReference>
<keyword evidence="4" id="KW-1185">Reference proteome</keyword>
<evidence type="ECO:0000313" key="3">
    <source>
        <dbReference type="EMBL" id="SEP19649.1"/>
    </source>
</evidence>
<gene>
    <name evidence="3" type="ORF">SAMN04487948_12042</name>
</gene>
<protein>
    <submittedName>
        <fullName evidence="3">Predicted transcriptional regulator, contains HTH domain</fullName>
    </submittedName>
</protein>
<dbReference type="Proteomes" id="UP000199126">
    <property type="component" value="Unassembled WGS sequence"/>
</dbReference>
<evidence type="ECO:0000313" key="4">
    <source>
        <dbReference type="Proteomes" id="UP000199126"/>
    </source>
</evidence>
<feature type="domain" description="HVO-A0261-like N-terminal" evidence="2">
    <location>
        <begin position="22"/>
        <end position="91"/>
    </location>
</feature>
<dbReference type="Pfam" id="PF08350">
    <property type="entry name" value="FilR1_middle"/>
    <property type="match status" value="1"/>
</dbReference>
<feature type="domain" description="HVO-A0261-like N-terminal" evidence="2">
    <location>
        <begin position="92"/>
        <end position="175"/>
    </location>
</feature>
<feature type="domain" description="Methanogenesis regulatory protein FilR1 middle" evidence="1">
    <location>
        <begin position="221"/>
        <end position="347"/>
    </location>
</feature>
<reference evidence="4" key="1">
    <citation type="submission" date="2016-10" db="EMBL/GenBank/DDBJ databases">
        <authorList>
            <person name="Varghese N."/>
            <person name="Submissions S."/>
        </authorList>
    </citation>
    <scope>NUCLEOTIDE SEQUENCE [LARGE SCALE GENOMIC DNA]</scope>
    <source>
        <strain evidence="4">CGMCC 1.10121</strain>
    </source>
</reference>
<dbReference type="EMBL" id="FODV01000020">
    <property type="protein sequence ID" value="SEP19649.1"/>
    <property type="molecule type" value="Genomic_DNA"/>
</dbReference>
<dbReference type="InterPro" id="IPR057527">
    <property type="entry name" value="HVO_A0261-like_N"/>
</dbReference>
<accession>A0A1H8VW72</accession>
<organism evidence="3 4">
    <name type="scientific">Halogranum amylolyticum</name>
    <dbReference type="NCBI Taxonomy" id="660520"/>
    <lineage>
        <taxon>Archaea</taxon>
        <taxon>Methanobacteriati</taxon>
        <taxon>Methanobacteriota</taxon>
        <taxon>Stenosarchaea group</taxon>
        <taxon>Halobacteria</taxon>
        <taxon>Halobacteriales</taxon>
        <taxon>Haloferacaceae</taxon>
    </lineage>
</organism>
<sequence length="377" mass="41611">MNAQELLTCFTAAQNPDTVSVAAVFRTLREDSESQVDLAVEFDTTRKTINQLISEFTELGFITSTEDGYRLTGAGAIALQQYINAADTIGEERLQFLVTSQNRVTILRSLHEHSARKGELASRQNLPSRSTVGRAIDTAETYRLITRTTCGDYTVTSHGEAVLETYDDLLHAFEQILDKTPCLQNLGVECAELPVSALDGEEMVTGNPKNPFTQRNKLVTFLDSLDETEVDHIRTFSSYFDLEISKAFNPLMRSETRMDVISPATALDEMPTVAEGAEHVKQGLGAENVHWQLYPGELPVGLLIVDEDWVVAGPKSVSDATEISGTVYCSDPEIVEWAIDLHEAYMSGSKKPLEHLADSFRSASSTLLEKVMPIQTP</sequence>
<dbReference type="AlphaFoldDB" id="A0A1H8VW72"/>
<dbReference type="OrthoDB" id="330490at2157"/>
<evidence type="ECO:0000259" key="2">
    <source>
        <dbReference type="Pfam" id="PF25213"/>
    </source>
</evidence>
<dbReference type="SUPFAM" id="SSF46785">
    <property type="entry name" value="Winged helix' DNA-binding domain"/>
    <property type="match status" value="2"/>
</dbReference>
<proteinExistence type="predicted"/>
<dbReference type="Pfam" id="PF25213">
    <property type="entry name" value="HVO_A0261_N"/>
    <property type="match status" value="2"/>
</dbReference>
<name>A0A1H8VW72_9EURY</name>
<dbReference type="InterPro" id="IPR013561">
    <property type="entry name" value="FilR1_middle_dom"/>
</dbReference>
<evidence type="ECO:0000259" key="1">
    <source>
        <dbReference type="Pfam" id="PF08350"/>
    </source>
</evidence>